<dbReference type="Gene3D" id="3.90.950.10">
    <property type="match status" value="1"/>
</dbReference>
<comment type="caution">
    <text evidence="5">The sequence shown here is derived from an EMBL/GenBank/DDBJ whole genome shotgun (WGS) entry which is preliminary data.</text>
</comment>
<comment type="cofactor">
    <cofactor evidence="1 4">
        <name>a divalent metal cation</name>
        <dbReference type="ChEBI" id="CHEBI:60240"/>
    </cofactor>
</comment>
<gene>
    <name evidence="5" type="ORF">B9G39_05040</name>
</gene>
<dbReference type="EMBL" id="NDXW01000001">
    <property type="protein sequence ID" value="RDH42865.1"/>
    <property type="molecule type" value="Genomic_DNA"/>
</dbReference>
<dbReference type="AlphaFoldDB" id="A0A4P9VI34"/>
<dbReference type="CDD" id="cd00555">
    <property type="entry name" value="Maf"/>
    <property type="match status" value="1"/>
</dbReference>
<comment type="subcellular location">
    <subcellularLocation>
        <location evidence="4">Cytoplasm</location>
    </subcellularLocation>
</comment>
<protein>
    <recommendedName>
        <fullName evidence="4">dTTP/UTP pyrophosphatase</fullName>
        <shortName evidence="4">dTTPase/UTPase</shortName>
        <ecNumber evidence="4">3.6.1.9</ecNumber>
    </recommendedName>
    <alternativeName>
        <fullName evidence="4">Nucleoside triphosphate pyrophosphatase</fullName>
    </alternativeName>
    <alternativeName>
        <fullName evidence="4">Nucleotide pyrophosphatase</fullName>
        <shortName evidence="4">Nucleotide PPase</shortName>
    </alternativeName>
</protein>
<feature type="active site" description="Proton acceptor" evidence="4">
    <location>
        <position position="78"/>
    </location>
</feature>
<dbReference type="GO" id="GO:0036218">
    <property type="term" value="F:dTTP diphosphatase activity"/>
    <property type="evidence" value="ECO:0007669"/>
    <property type="project" value="RHEA"/>
</dbReference>
<dbReference type="InterPro" id="IPR003697">
    <property type="entry name" value="Maf-like"/>
</dbReference>
<dbReference type="HAMAP" id="MF_00528">
    <property type="entry name" value="Maf"/>
    <property type="match status" value="1"/>
</dbReference>
<evidence type="ECO:0000313" key="5">
    <source>
        <dbReference type="EMBL" id="RDH42865.1"/>
    </source>
</evidence>
<evidence type="ECO:0000256" key="4">
    <source>
        <dbReference type="HAMAP-Rule" id="MF_00528"/>
    </source>
</evidence>
<comment type="catalytic activity">
    <reaction evidence="4">
        <text>dTTP + H2O = dTMP + diphosphate + H(+)</text>
        <dbReference type="Rhea" id="RHEA:28534"/>
        <dbReference type="ChEBI" id="CHEBI:15377"/>
        <dbReference type="ChEBI" id="CHEBI:15378"/>
        <dbReference type="ChEBI" id="CHEBI:33019"/>
        <dbReference type="ChEBI" id="CHEBI:37568"/>
        <dbReference type="ChEBI" id="CHEBI:63528"/>
        <dbReference type="EC" id="3.6.1.9"/>
    </reaction>
</comment>
<dbReference type="PANTHER" id="PTHR43213">
    <property type="entry name" value="BIFUNCTIONAL DTTP/UTP PYROPHOSPHATASE/METHYLTRANSFERASE PROTEIN-RELATED"/>
    <property type="match status" value="1"/>
</dbReference>
<evidence type="ECO:0000256" key="3">
    <source>
        <dbReference type="ARBA" id="ARBA00023080"/>
    </source>
</evidence>
<dbReference type="Proteomes" id="UP000257039">
    <property type="component" value="Unassembled WGS sequence"/>
</dbReference>
<dbReference type="SUPFAM" id="SSF52972">
    <property type="entry name" value="ITPase-like"/>
    <property type="match status" value="1"/>
</dbReference>
<comment type="function">
    <text evidence="4">Nucleoside triphosphate pyrophosphatase that hydrolyzes dTTP and UTP. May have a dual role in cell division arrest and in preventing the incorporation of modified nucleotides into cellular nucleic acids.</text>
</comment>
<comment type="catalytic activity">
    <reaction evidence="4">
        <text>UTP + H2O = UMP + diphosphate + H(+)</text>
        <dbReference type="Rhea" id="RHEA:29395"/>
        <dbReference type="ChEBI" id="CHEBI:15377"/>
        <dbReference type="ChEBI" id="CHEBI:15378"/>
        <dbReference type="ChEBI" id="CHEBI:33019"/>
        <dbReference type="ChEBI" id="CHEBI:46398"/>
        <dbReference type="ChEBI" id="CHEBI:57865"/>
        <dbReference type="EC" id="3.6.1.9"/>
    </reaction>
</comment>
<comment type="similarity">
    <text evidence="4">Belongs to the Maf family. YhdE subfamily.</text>
</comment>
<evidence type="ECO:0000256" key="2">
    <source>
        <dbReference type="ARBA" id="ARBA00022801"/>
    </source>
</evidence>
<name>A0A4P9VI34_9GAMM</name>
<evidence type="ECO:0000256" key="1">
    <source>
        <dbReference type="ARBA" id="ARBA00001968"/>
    </source>
</evidence>
<dbReference type="GO" id="GO:0036221">
    <property type="term" value="F:UTP diphosphatase activity"/>
    <property type="evidence" value="ECO:0007669"/>
    <property type="project" value="RHEA"/>
</dbReference>
<comment type="caution">
    <text evidence="4">Lacks conserved residue(s) required for the propagation of feature annotation.</text>
</comment>
<dbReference type="InterPro" id="IPR029001">
    <property type="entry name" value="ITPase-like_fam"/>
</dbReference>
<dbReference type="PANTHER" id="PTHR43213:SF5">
    <property type="entry name" value="BIFUNCTIONAL DTTP_UTP PYROPHOSPHATASE_METHYLTRANSFERASE PROTEIN-RELATED"/>
    <property type="match status" value="1"/>
</dbReference>
<proteinExistence type="inferred from homology"/>
<keyword evidence="2 4" id="KW-0378">Hydrolase</keyword>
<dbReference type="EC" id="3.6.1.9" evidence="4"/>
<dbReference type="Pfam" id="PF02545">
    <property type="entry name" value="Maf"/>
    <property type="match status" value="1"/>
</dbReference>
<dbReference type="NCBIfam" id="TIGR00172">
    <property type="entry name" value="maf"/>
    <property type="match status" value="1"/>
</dbReference>
<keyword evidence="3 4" id="KW-0546">Nucleotide metabolism</keyword>
<reference evidence="5 6" key="1">
    <citation type="submission" date="2017-04" db="EMBL/GenBank/DDBJ databases">
        <title>Draft genome sequence of Zooshikella ganghwensis VG4 isolated from Red Sea sediments.</title>
        <authorList>
            <person name="Rehman Z."/>
            <person name="Alam I."/>
            <person name="Kamau A."/>
            <person name="Bajic V."/>
            <person name="Leiknes T."/>
        </authorList>
    </citation>
    <scope>NUCLEOTIDE SEQUENCE [LARGE SCALE GENOMIC DNA]</scope>
    <source>
        <strain evidence="5 6">VG4</strain>
    </source>
</reference>
<dbReference type="GO" id="GO:0005737">
    <property type="term" value="C:cytoplasm"/>
    <property type="evidence" value="ECO:0007669"/>
    <property type="project" value="UniProtKB-SubCell"/>
</dbReference>
<dbReference type="PIRSF" id="PIRSF006305">
    <property type="entry name" value="Maf"/>
    <property type="match status" value="1"/>
</dbReference>
<accession>A0A4P9VI34</accession>
<feature type="site" description="Important for substrate specificity" evidence="4">
    <location>
        <position position="79"/>
    </location>
</feature>
<sequence>MIYLASQSPRRKELLKQIGVKYVVISAAIDESPYAGEVGEAYVLRMAKEKADAGWHTLQAKANAVVNSANSPCVLAADTSVIVDGCIMGKPKSTADAQAMLMRLANRTHQVITAVAVQSSNQLETRLSISNVTFRALTEAEVQAYIESGEPLDKAGAYAIQGLGAVFVQHLAGSYSGVMGLPLAETAELLQLMGVPTGLSSWRKQLERADE</sequence>
<feature type="site" description="Important for substrate specificity" evidence="4">
    <location>
        <position position="161"/>
    </location>
</feature>
<keyword evidence="4" id="KW-0963">Cytoplasm</keyword>
<organism evidence="5 6">
    <name type="scientific">Zooshikella ganghwensis</name>
    <dbReference type="NCBI Taxonomy" id="202772"/>
    <lineage>
        <taxon>Bacteria</taxon>
        <taxon>Pseudomonadati</taxon>
        <taxon>Pseudomonadota</taxon>
        <taxon>Gammaproteobacteria</taxon>
        <taxon>Oceanospirillales</taxon>
        <taxon>Zooshikellaceae</taxon>
        <taxon>Zooshikella</taxon>
    </lineage>
</organism>
<keyword evidence="6" id="KW-1185">Reference proteome</keyword>
<evidence type="ECO:0000313" key="6">
    <source>
        <dbReference type="Proteomes" id="UP000257039"/>
    </source>
</evidence>
<feature type="site" description="Important for substrate specificity" evidence="4">
    <location>
        <position position="10"/>
    </location>
</feature>
<dbReference type="RefSeq" id="WP_094786307.1">
    <property type="nucleotide sequence ID" value="NZ_NDXW01000001.1"/>
</dbReference>
<dbReference type="GO" id="GO:0009117">
    <property type="term" value="P:nucleotide metabolic process"/>
    <property type="evidence" value="ECO:0007669"/>
    <property type="project" value="UniProtKB-KW"/>
</dbReference>